<dbReference type="EMBL" id="BAAAHQ010000001">
    <property type="protein sequence ID" value="GAA0911566.1"/>
    <property type="molecule type" value="Genomic_DNA"/>
</dbReference>
<accession>A0ABN1NL19</accession>
<sequence length="197" mass="21563">MRAPLREEIRRILLEGLVGGRWSPGERIVERRLATELGVSQAPVREALRELEALRLIETLPNKGARVRAVTADDLREVYQVRAGLEETAARLGDPPVAALRDHLAAMDRAASDGCLAAQVEHGIAFHREIVAASGNAVLLSVWESLGVEVWTHLSIRLFRTEAQENAADHLPLIEAFQKGDPAAPALLRDHVLGYAP</sequence>
<dbReference type="InterPro" id="IPR000524">
    <property type="entry name" value="Tscrpt_reg_HTH_GntR"/>
</dbReference>
<keyword evidence="3" id="KW-0804">Transcription</keyword>
<dbReference type="Pfam" id="PF00392">
    <property type="entry name" value="GntR"/>
    <property type="match status" value="1"/>
</dbReference>
<dbReference type="InterPro" id="IPR008920">
    <property type="entry name" value="TF_FadR/GntR_C"/>
</dbReference>
<evidence type="ECO:0000256" key="1">
    <source>
        <dbReference type="ARBA" id="ARBA00023015"/>
    </source>
</evidence>
<keyword evidence="6" id="KW-1185">Reference proteome</keyword>
<reference evidence="5 6" key="1">
    <citation type="journal article" date="2019" name="Int. J. Syst. Evol. Microbiol.">
        <title>The Global Catalogue of Microorganisms (GCM) 10K type strain sequencing project: providing services to taxonomists for standard genome sequencing and annotation.</title>
        <authorList>
            <consortium name="The Broad Institute Genomics Platform"/>
            <consortium name="The Broad Institute Genome Sequencing Center for Infectious Disease"/>
            <person name="Wu L."/>
            <person name="Ma J."/>
        </authorList>
    </citation>
    <scope>NUCLEOTIDE SEQUENCE [LARGE SCALE GENOMIC DNA]</scope>
    <source>
        <strain evidence="5 6">JCM 11136</strain>
    </source>
</reference>
<dbReference type="InterPro" id="IPR011711">
    <property type="entry name" value="GntR_C"/>
</dbReference>
<gene>
    <name evidence="5" type="ORF">GCM10009560_00920</name>
</gene>
<dbReference type="CDD" id="cd07377">
    <property type="entry name" value="WHTH_GntR"/>
    <property type="match status" value="1"/>
</dbReference>
<dbReference type="Pfam" id="PF07729">
    <property type="entry name" value="FCD"/>
    <property type="match status" value="1"/>
</dbReference>
<evidence type="ECO:0000313" key="5">
    <source>
        <dbReference type="EMBL" id="GAA0911566.1"/>
    </source>
</evidence>
<dbReference type="SUPFAM" id="SSF46785">
    <property type="entry name" value="Winged helix' DNA-binding domain"/>
    <property type="match status" value="1"/>
</dbReference>
<dbReference type="SMART" id="SM00345">
    <property type="entry name" value="HTH_GNTR"/>
    <property type="match status" value="1"/>
</dbReference>
<dbReference type="InterPro" id="IPR036388">
    <property type="entry name" value="WH-like_DNA-bd_sf"/>
</dbReference>
<dbReference type="PANTHER" id="PTHR43537">
    <property type="entry name" value="TRANSCRIPTIONAL REGULATOR, GNTR FAMILY"/>
    <property type="match status" value="1"/>
</dbReference>
<evidence type="ECO:0000313" key="6">
    <source>
        <dbReference type="Proteomes" id="UP001501578"/>
    </source>
</evidence>
<dbReference type="SMART" id="SM00895">
    <property type="entry name" value="FCD"/>
    <property type="match status" value="1"/>
</dbReference>
<dbReference type="Gene3D" id="1.10.10.10">
    <property type="entry name" value="Winged helix-like DNA-binding domain superfamily/Winged helix DNA-binding domain"/>
    <property type="match status" value="1"/>
</dbReference>
<comment type="caution">
    <text evidence="5">The sequence shown here is derived from an EMBL/GenBank/DDBJ whole genome shotgun (WGS) entry which is preliminary data.</text>
</comment>
<feature type="domain" description="HTH gntR-type" evidence="4">
    <location>
        <begin position="3"/>
        <end position="70"/>
    </location>
</feature>
<dbReference type="PANTHER" id="PTHR43537:SF24">
    <property type="entry name" value="GLUCONATE OPERON TRANSCRIPTIONAL REPRESSOR"/>
    <property type="match status" value="1"/>
</dbReference>
<dbReference type="SUPFAM" id="SSF48008">
    <property type="entry name" value="GntR ligand-binding domain-like"/>
    <property type="match status" value="1"/>
</dbReference>
<keyword evidence="1" id="KW-0805">Transcription regulation</keyword>
<dbReference type="Proteomes" id="UP001501578">
    <property type="component" value="Unassembled WGS sequence"/>
</dbReference>
<evidence type="ECO:0000256" key="2">
    <source>
        <dbReference type="ARBA" id="ARBA00023125"/>
    </source>
</evidence>
<evidence type="ECO:0000259" key="4">
    <source>
        <dbReference type="PROSITE" id="PS50949"/>
    </source>
</evidence>
<protein>
    <submittedName>
        <fullName evidence="5">GntR family transcriptional regulator</fullName>
    </submittedName>
</protein>
<dbReference type="PROSITE" id="PS50949">
    <property type="entry name" value="HTH_GNTR"/>
    <property type="match status" value="1"/>
</dbReference>
<name>A0ABN1NL19_9ACTN</name>
<organism evidence="5 6">
    <name type="scientific">Nonomuraea longicatena</name>
    <dbReference type="NCBI Taxonomy" id="83682"/>
    <lineage>
        <taxon>Bacteria</taxon>
        <taxon>Bacillati</taxon>
        <taxon>Actinomycetota</taxon>
        <taxon>Actinomycetes</taxon>
        <taxon>Streptosporangiales</taxon>
        <taxon>Streptosporangiaceae</taxon>
        <taxon>Nonomuraea</taxon>
    </lineage>
</organism>
<dbReference type="Gene3D" id="1.20.120.530">
    <property type="entry name" value="GntR ligand-binding domain-like"/>
    <property type="match status" value="1"/>
</dbReference>
<proteinExistence type="predicted"/>
<evidence type="ECO:0000256" key="3">
    <source>
        <dbReference type="ARBA" id="ARBA00023163"/>
    </source>
</evidence>
<keyword evidence="2" id="KW-0238">DNA-binding</keyword>
<dbReference type="InterPro" id="IPR036390">
    <property type="entry name" value="WH_DNA-bd_sf"/>
</dbReference>